<dbReference type="EMBL" id="MF782455">
    <property type="protein sequence ID" value="ATZ80556.1"/>
    <property type="molecule type" value="Genomic_DNA"/>
</dbReference>
<proteinExistence type="predicted"/>
<keyword evidence="2" id="KW-0167">Capsid protein</keyword>
<name>A0A2H4UUL3_9VIRU</name>
<evidence type="ECO:0000256" key="1">
    <source>
        <dbReference type="ARBA" id="ARBA00004328"/>
    </source>
</evidence>
<evidence type="ECO:0000256" key="3">
    <source>
        <dbReference type="ARBA" id="ARBA00022844"/>
    </source>
</evidence>
<dbReference type="SUPFAM" id="SSF49749">
    <property type="entry name" value="Group II dsDNA viruses VP"/>
    <property type="match status" value="3"/>
</dbReference>
<dbReference type="InterPro" id="IPR016112">
    <property type="entry name" value="VP_dsDNA_II"/>
</dbReference>
<comment type="subcellular location">
    <subcellularLocation>
        <location evidence="1">Virion</location>
    </subcellularLocation>
</comment>
<dbReference type="InterPro" id="IPR031654">
    <property type="entry name" value="Capsid_N"/>
</dbReference>
<feature type="domain" description="Major capsid protein N-terminal" evidence="4">
    <location>
        <begin position="13"/>
        <end position="73"/>
    </location>
</feature>
<gene>
    <name evidence="5" type="ORF">BMW23_0509</name>
</gene>
<sequence length="4193" mass="475416">MNDLYLTEDPTITFFKMVYRRPLNFSIYEMTKPVKAQSSFGTNFKIELDKNGDLLHQVYLVVDIPNVIVKSKIPTYRNVIKILDDYGITMTVADSDLDKIVTLDNYNKQIIEIINAEIRRNVDFYNFFVNANILSSNSYHIKALSTHAMTRSLNSVTDYIFNFKSGNESYGQWGNTIKNKILEIKNNKVLNGIYGSLILSKYMLTVYAQEYSNTSSIGYIPNVANGKSSLVMIDSYGKKKTNILIYSNDFRNGFEINTKNILLNTGILCGLLENFYYDTMSLNLNPNSNPLNHGFIKFSRNNVVTTNSLFGELLNAPPNTLKNDIVDFRLYNSDDMQYIYHIIIMFNLTSLKPIKSKSNSGFYMDHAEINLDLLLPPMNNQDLYGLFDPYISKIDDNIIFYYILDPNIQKYNVSQAQVGQKLSDYMYTLIESFYTKLNGYNANFPFVNLISYVQLDSFLILKHFINELIVNGSSDIVVNGSVQLQGLAKTILYNFQYNMQYNLALIRNIINTVYNSTFQNTSHFRFTHYKTYSQTLPYPEINQWTTSTINSTFANNSDSSIVNSGQIAALSDNFETNIRSNNSNIDSDGNYILTINGILGTSTIPIVTPNGTKVTNYFSNIIKTTISNLRTSFATDLNTFEKLGYMVDFRLWTRNLMSTGNQIHSTYNLCLQNNLSIPPFDSSLSLSLGISNMSVMNFLPLLAARDIPVFVYNMFRNNTYISTNIGDTLTFNMANAMNLRDTGDSGAPALDAKGTTTKNQIYQTIINAIIGTTTVVDKEHYNQLYQVYTAGTFALTNTFRPETFFKQYSIEDTNGGLIEPSTSYDALYDTNNLTYLPLEWLTQTYYHILADRLTTYYNAHVTSTVIKLSDLLLLLKTVINCFIVHTDCASTSYPSYTKYKNNGYTLIGLVPETSLAPSNYTTNQLSYQFPTYSDCITSLWYQLLKKNINYFNSMFNNTLVSSSYYANNLGSVASDVFNFIVQTINGDRCIEYYDEQTTSNNIKSAVINNIGTISNTDLQNYNSISVIINASSYNGNAPVSSENRVVLNFDDGTREVLCVLKNHVIDYQVNKIVNYNEKYTIPPNLQNYNCSVEYINNTGYQIYNNVLVFLNNKNFYYDSLNVYVDKILTTYLDNSGTNVTSEPFSPMASSTVGFDFYRIQNLNNVNKYTGKSKYLDITNYINDNVTLFNYNLSYYNSGSNILNLVNDSNFVQPDLSIKNKKDYYFEETDKICYYLNNDINERYINPLPLNDYSNIVTTTSDGNHQIANVIQPISQYRIPIVNTDIIGFAVAITDNIQNDWSIGFGIGYYPYTKKKALITKTGNVFNFVSTNPYLPGTTTHTLTLNPTSTTIYYFILNLQTHTLYIYEGTNNVLTLNSDTVINSFVTDIGTTGENFIFYNSGKISVQYYTINEALTGNDATTSVPLNVLLTSTTYWFCSGIPLNKYQNTVLQYTQRQIIFTSYYDGSNLNLNKTNNTVSFLVNDIHPFGNSFMIQPKTSYNSNTNIIGFCFMVLANSTNLGVGFYNNVSNVGGSVIIQKTQIKLQYNATIVTIALNTTLNFDTTSMYYVFFNYTTNILTLYQIVSGSVTYTNSFNIAGGSGISNLNGFFTNNFNFYVSAQSYIRYFTDRYAYNNASTAVKTVMTTTDKWYSGGGIYTIPYISAISQLQNVKFLTKIQNFGTNFDMQNISAKGYDFTDIVFPGNSNILSYSYLESTEMFSNDTIGFAFSVIDNSNVSFGIGLGTDGFYSNKRLQMNKNNGVYNISMTSDGTTINTYNYIGNQVPIYDSTEIFYCFQNNTAGTFKIYSSQSINPIFDTSDASFPISDPTYTALVNIFKNNANLCITGKTSVKFYTAKYAYTQTISSTQNLIKGVTKWLYTGGNDITPFVSSSNEQNSLIQINYLNQQQYFDNNIYKNTDNKNLYTVLLSNINTSLNPNGNYAAYNLNGIHGKFTDDNNEQWNIDHNTQIYGVLDAIYNTHLTGNISSTMKLMNMGIPQGLILTSPVTNDVNPFYSFSLYDNFLNITSASNSYGYTPISNKIPIPSKTLVYSDLPIISNMFDNLIGVDGVTNVALENVLYENQPSCMYLSYNLIPTATLFSKITTTDIHDHIFLTTNDLMTGGKSVLLTSSYASSFIITQGSILSNNLEFGFALSLDRHNIVINKIAIRQIGNTNYVYLVYSSGGTIYKKIENFSIQPNLNNGNIYTIFVFNNSYVGTGTSGFQIYENNNLILQKTYLNTDIFYNLFVAGSYNIYINGEATISILSKTYLKSKANSVIRALISNVNNIWFSTIDTPAFTYFTNYSYITANFSTTNYTSITTTQTLQIDYLCIPAINLTLNDVYGIAFEIPDNTITNMSIGFNYNNTNSLIPNSIYLNRTNSTYTININSSQTTLSNVSFTRGNIYMMIINNSQGTLNIYKITTSSVTTLIYSNSILIDSNLESLLSSTYSVTTNILISTNVQTSVNFYTLKYMYGLTNIATKLIMTTINKWLYIGALDTTPISKIAINPSTLTHNVLSTGITLSAGLYSPALLNPPTSNLPVSVNPPTAVLSSTIQSLYFDFTNKNYSEFILNDSLNSGVITIKPAGLGIIKYFDPITQAVEYANYILALKTIYVISFTIPNNSATSNFCIGFYSWLYTNITFQKIGTNYSIVINYLNFNYDAFNPSNRIAEYSKQTIPITTTVSIDPNALFTIIQNNNLNTFSVYQNNNLIIEINNTNANYLKLLNQIVPPLNVNLKTMAGICLGGTANIKMRIYSKNYTEKINKVSLRNIINASTNDIVWFGMSTSEDENVNNTSDYCLLCANNNSMHVKPTLSIGGGIMGFAFSISKYELSNYNDNGLRIGIADSNYLSSGIFSYSSSMTFSLIEMTIKNNYSTITINGVQKHFTKTPTLSSNNMYYMFQDNTSNCFRIYENDQLIYFVDSSDSDYNTLLTVNYNFINTNSNNRFRNPLYLFLCGKTTLKVYNAPYAYQKASSIVKILIDSSTAWISSGGSNTGAIKQRLISSSKMYNDVNVRNNFVDSTTGVLSNFSLIALYIYNILLKNSQLNSIFDFTTIYDNIAFTETDMATQYKQTISNMNTYALTEIQKYYNNITKITSLSTMYGASLETALKINGFNIFFDNIYKVTPYNGVSSSLFTGLFDYQLFYNIIVNLYYPSENGYAGGVIKTFLETDLLKMIGKIPKQYAWVKELGHKLIKNVSISIGDQIIDTHDSNLLHFIYNSECSIEHKSGYDMMIGNTENMYTFTQIKNIHKLFIPMQFWFCKDYGNSLPLCSLMHTNVMIDFEIEKIENLICMEDESYMYSPPKINYEILCEYVLLEEDERMRMAKLKLDYLIERYRYNGKNTISAKKYFMNPVTNYTESSQSLPTPNAVINNTLNNILYQTELSIPNNATIQPQRTDVIDYIEVITRDTKDYNMTPSFLYTSNSKVGFCFEILSKPETNIFSIEPFTVPAFSIGLTFGINTNINNNTTIFTMGTIRFTPTTIIIDNTHLNTTNNVTYIQNPKFTHGTNTYLYTCIQDYANNQLLLYENSTLIAQLTQSNQYYAKMLFYTLNSNSYLCNKLNLNINGQARVAYYNAKTPYIKGENSIQTILDSMTNWIYLGGDNSPLNEVYDIQKTINLQNFTNPSTNKYVSVNSVLVNTYDTIGFSFSITYQSKPYPNCAIGICGINNDVRIQMQIISGITTILVNDGTSQTTSAFIKTPIFFGQDPDNFQTVVYTCIQDNVTKTFTIYEEDYIIGQIDVSNLIYSNIIKNTSNYFIRVDTSININNVTFYTSNDMYENHTKYNLRTIINVATQWLSFENYNPNFYVKSYRNIEEITITDFDLNVSVANNANGYADITLIDDSVDYVIDTNQIFMERYVCGFGFSLPNTNDVYFTLGMISKTNSNNTINIIQDNTKIYFSITYTDANTKIKQTSIVNINKNINNEALYTIILDTNLCVLSLYENENIIGYITKNNNVFNNFLLELKYGFNIYSNVRTLRMYQSNYIYNKILNISNLINYLGRIDKWYFAMNAQNTITTKTQQSYTPTQISIRVNMNESIKYLIWTLRAYDKTTEILTDIINWNQNGYYVRDSNGNNTYNSNVIDKMGLKIFGVEREQYREENYFNNVVPWRKFFNSLGDGEYIYSFALFPTSMQPSGTCNYGEVDDSFIILNFTNEIETMMRENPNLAFEFNLWGKANNILRICSGMAGLVFDR</sequence>
<dbReference type="GO" id="GO:0019028">
    <property type="term" value="C:viral capsid"/>
    <property type="evidence" value="ECO:0007669"/>
    <property type="project" value="UniProtKB-KW"/>
</dbReference>
<evidence type="ECO:0000259" key="4">
    <source>
        <dbReference type="Pfam" id="PF16903"/>
    </source>
</evidence>
<protein>
    <submittedName>
        <fullName evidence="5">Capsid protein</fullName>
    </submittedName>
</protein>
<dbReference type="Pfam" id="PF16903">
    <property type="entry name" value="Capsid_N"/>
    <property type="match status" value="2"/>
</dbReference>
<organism evidence="5">
    <name type="scientific">Bodo saltans virus</name>
    <dbReference type="NCBI Taxonomy" id="2024608"/>
    <lineage>
        <taxon>Viruses</taxon>
        <taxon>Varidnaviria</taxon>
        <taxon>Bamfordvirae</taxon>
        <taxon>Nucleocytoviricota</taxon>
        <taxon>Megaviricetes</taxon>
        <taxon>Imitervirales</taxon>
        <taxon>Mimiviridae</taxon>
        <taxon>Klosneuvirinae</taxon>
        <taxon>Theiavirus</taxon>
        <taxon>Theiavirus salishense</taxon>
    </lineage>
</organism>
<keyword evidence="3" id="KW-0946">Virion</keyword>
<accession>A0A2H4UUL3</accession>
<feature type="domain" description="Major capsid protein N-terminal" evidence="4">
    <location>
        <begin position="3180"/>
        <end position="3301"/>
    </location>
</feature>
<reference evidence="5" key="1">
    <citation type="journal article" date="2017" name="Elife">
        <title>The kinetoplastid-infecting Bodo saltans virus (BsV), a window into the most abundant giant viruses in the sea.</title>
        <authorList>
            <person name="Deeg C.M."/>
            <person name="Chow C.-E.T."/>
            <person name="Suttle C.A."/>
        </authorList>
    </citation>
    <scope>NUCLEOTIDE SEQUENCE</scope>
    <source>
        <strain evidence="5">NG1</strain>
    </source>
</reference>
<evidence type="ECO:0000313" key="5">
    <source>
        <dbReference type="EMBL" id="ATZ80556.1"/>
    </source>
</evidence>
<evidence type="ECO:0000313" key="6">
    <source>
        <dbReference type="Proteomes" id="UP000240325"/>
    </source>
</evidence>
<keyword evidence="6" id="KW-1185">Reference proteome</keyword>
<dbReference type="Gene3D" id="2.70.9.10">
    <property type="entry name" value="Adenovirus Type 2 Hexon, domain 4"/>
    <property type="match status" value="2"/>
</dbReference>
<evidence type="ECO:0000256" key="2">
    <source>
        <dbReference type="ARBA" id="ARBA00022561"/>
    </source>
</evidence>
<dbReference type="Proteomes" id="UP000240325">
    <property type="component" value="Segment"/>
</dbReference>